<dbReference type="PRINTS" id="PR00039">
    <property type="entry name" value="HTHLYSR"/>
</dbReference>
<dbReference type="OrthoDB" id="9808620at2"/>
<feature type="domain" description="HTH lysR-type" evidence="5">
    <location>
        <begin position="1"/>
        <end position="58"/>
    </location>
</feature>
<dbReference type="SUPFAM" id="SSF46785">
    <property type="entry name" value="Winged helix' DNA-binding domain"/>
    <property type="match status" value="1"/>
</dbReference>
<dbReference type="PROSITE" id="PS50931">
    <property type="entry name" value="HTH_LYSR"/>
    <property type="match status" value="1"/>
</dbReference>
<keyword evidence="3" id="KW-0238">DNA-binding</keyword>
<keyword evidence="2" id="KW-0805">Transcription regulation</keyword>
<dbReference type="InterPro" id="IPR005119">
    <property type="entry name" value="LysR_subst-bd"/>
</dbReference>
<dbReference type="RefSeq" id="WP_120110618.1">
    <property type="nucleotide sequence ID" value="NZ_RAHJ01000019.1"/>
</dbReference>
<dbReference type="PANTHER" id="PTHR30126">
    <property type="entry name" value="HTH-TYPE TRANSCRIPTIONAL REGULATOR"/>
    <property type="match status" value="1"/>
</dbReference>
<keyword evidence="7" id="KW-1185">Reference proteome</keyword>
<dbReference type="CDD" id="cd08420">
    <property type="entry name" value="PBP2_CysL_like"/>
    <property type="match status" value="1"/>
</dbReference>
<dbReference type="InterPro" id="IPR036390">
    <property type="entry name" value="WH_DNA-bd_sf"/>
</dbReference>
<evidence type="ECO:0000259" key="5">
    <source>
        <dbReference type="PROSITE" id="PS50931"/>
    </source>
</evidence>
<evidence type="ECO:0000313" key="7">
    <source>
        <dbReference type="Proteomes" id="UP000284322"/>
    </source>
</evidence>
<sequence>MTLEQLRIFVCVAERQHMTAAAGELNMTQSAVSSAIAALEERHATKLFHRVGRGIGLNEAGRIFLGEARSVLARAKEAETVLQELRGLERGTLRIVASQTIAAYWLPPKLASFRQAYAGIEIDVAIGNTEQAADRLREGAADLAIVEGEIDDPALASWPMGEDRLKLVSAEPFEDKRIDAKWLKRASWIMREQGSGTRSTLDRNLRQMGIDPASLKVALVLPSNESVRTAVEAGAGVAVLSSLVVDPAISEGRLHSAPIDFPIRRFFGMRHKERYRTKASDAFTDHFDEPRKSARSR</sequence>
<dbReference type="FunFam" id="1.10.10.10:FF:000001">
    <property type="entry name" value="LysR family transcriptional regulator"/>
    <property type="match status" value="1"/>
</dbReference>
<organism evidence="6 7">
    <name type="scientific">Tsuneonella suprasediminis</name>
    <dbReference type="NCBI Taxonomy" id="2306996"/>
    <lineage>
        <taxon>Bacteria</taxon>
        <taxon>Pseudomonadati</taxon>
        <taxon>Pseudomonadota</taxon>
        <taxon>Alphaproteobacteria</taxon>
        <taxon>Sphingomonadales</taxon>
        <taxon>Erythrobacteraceae</taxon>
        <taxon>Tsuneonella</taxon>
    </lineage>
</organism>
<dbReference type="PANTHER" id="PTHR30126:SF39">
    <property type="entry name" value="HTH-TYPE TRANSCRIPTIONAL REGULATOR CYSL"/>
    <property type="match status" value="1"/>
</dbReference>
<evidence type="ECO:0000256" key="4">
    <source>
        <dbReference type="ARBA" id="ARBA00023163"/>
    </source>
</evidence>
<evidence type="ECO:0000256" key="2">
    <source>
        <dbReference type="ARBA" id="ARBA00023015"/>
    </source>
</evidence>
<reference evidence="6 7" key="1">
    <citation type="submission" date="2018-09" db="EMBL/GenBank/DDBJ databases">
        <title>Altererythrobacter sp.Ery1 and Ery12, the genome sequencing of novel strains in genus Alterythrobacter.</title>
        <authorList>
            <person name="Cheng H."/>
            <person name="Wu Y.-H."/>
            <person name="Fang C."/>
            <person name="Xu X.-W."/>
        </authorList>
    </citation>
    <scope>NUCLEOTIDE SEQUENCE [LARGE SCALE GENOMIC DNA]</scope>
    <source>
        <strain evidence="6 7">Ery12</strain>
    </source>
</reference>
<dbReference type="SUPFAM" id="SSF53850">
    <property type="entry name" value="Periplasmic binding protein-like II"/>
    <property type="match status" value="1"/>
</dbReference>
<dbReference type="EMBL" id="RAHJ01000019">
    <property type="protein sequence ID" value="RJX67035.1"/>
    <property type="molecule type" value="Genomic_DNA"/>
</dbReference>
<dbReference type="Pfam" id="PF03466">
    <property type="entry name" value="LysR_substrate"/>
    <property type="match status" value="1"/>
</dbReference>
<protein>
    <submittedName>
        <fullName evidence="6">LysR family transcriptional regulator</fullName>
    </submittedName>
</protein>
<evidence type="ECO:0000256" key="3">
    <source>
        <dbReference type="ARBA" id="ARBA00023125"/>
    </source>
</evidence>
<dbReference type="GO" id="GO:0000976">
    <property type="term" value="F:transcription cis-regulatory region binding"/>
    <property type="evidence" value="ECO:0007669"/>
    <property type="project" value="TreeGrafter"/>
</dbReference>
<proteinExistence type="inferred from homology"/>
<keyword evidence="4" id="KW-0804">Transcription</keyword>
<evidence type="ECO:0000256" key="1">
    <source>
        <dbReference type="ARBA" id="ARBA00009437"/>
    </source>
</evidence>
<dbReference type="Gene3D" id="1.10.10.10">
    <property type="entry name" value="Winged helix-like DNA-binding domain superfamily/Winged helix DNA-binding domain"/>
    <property type="match status" value="1"/>
</dbReference>
<accession>A0A419R180</accession>
<dbReference type="GO" id="GO:0003700">
    <property type="term" value="F:DNA-binding transcription factor activity"/>
    <property type="evidence" value="ECO:0007669"/>
    <property type="project" value="InterPro"/>
</dbReference>
<name>A0A419R180_9SPHN</name>
<gene>
    <name evidence="6" type="ORF">D6858_11930</name>
</gene>
<comment type="caution">
    <text evidence="6">The sequence shown here is derived from an EMBL/GenBank/DDBJ whole genome shotgun (WGS) entry which is preliminary data.</text>
</comment>
<comment type="similarity">
    <text evidence="1">Belongs to the LysR transcriptional regulatory family.</text>
</comment>
<dbReference type="Proteomes" id="UP000284322">
    <property type="component" value="Unassembled WGS sequence"/>
</dbReference>
<evidence type="ECO:0000313" key="6">
    <source>
        <dbReference type="EMBL" id="RJX67035.1"/>
    </source>
</evidence>
<dbReference type="AlphaFoldDB" id="A0A419R180"/>
<dbReference type="InterPro" id="IPR000847">
    <property type="entry name" value="LysR_HTH_N"/>
</dbReference>
<dbReference type="Gene3D" id="3.40.190.290">
    <property type="match status" value="1"/>
</dbReference>
<dbReference type="InterPro" id="IPR036388">
    <property type="entry name" value="WH-like_DNA-bd_sf"/>
</dbReference>
<dbReference type="Pfam" id="PF00126">
    <property type="entry name" value="HTH_1"/>
    <property type="match status" value="1"/>
</dbReference>